<dbReference type="Proteomes" id="UP001057375">
    <property type="component" value="Unassembled WGS sequence"/>
</dbReference>
<feature type="transmembrane region" description="Helical" evidence="1">
    <location>
        <begin position="52"/>
        <end position="74"/>
    </location>
</feature>
<reference evidence="2" key="1">
    <citation type="submission" date="2022-03" db="EMBL/GenBank/DDBJ databases">
        <title>Draft genome sequence of Aduncisulcus paluster, a free-living microaerophilic Fornicata.</title>
        <authorList>
            <person name="Yuyama I."/>
            <person name="Kume K."/>
            <person name="Tamura T."/>
            <person name="Inagaki Y."/>
            <person name="Hashimoto T."/>
        </authorList>
    </citation>
    <scope>NUCLEOTIDE SEQUENCE</scope>
    <source>
        <strain evidence="2">NY0171</strain>
    </source>
</reference>
<keyword evidence="1" id="KW-0812">Transmembrane</keyword>
<comment type="caution">
    <text evidence="2">The sequence shown here is derived from an EMBL/GenBank/DDBJ whole genome shotgun (WGS) entry which is preliminary data.</text>
</comment>
<accession>A0ABQ5K3L6</accession>
<gene>
    <name evidence="2" type="ORF">ADUPG1_013636</name>
</gene>
<keyword evidence="1" id="KW-0472">Membrane</keyword>
<sequence length="385" mass="42223">MSQTTQIQMVRTPPPQAVTIKPTQFQKYSKKSCCRGCCCTAQDRCCVIVCKIIIWLIIFLLVLLGTFIGVNFLYVCKSFPTQEYLLSLEPKTGTTKIDVFFDSMVFTKFEMLAEDTFDDDVSVYASVTQDSDFSICTQTAASTGLLEIDSRILDALNVDDPDKSGINNTTGNTYYFVRSQLSNLSFLNKVSTFLFHLCWKNSDMTLQIKDGVTLGKVFAVPTFGDVNIAGNIFVDDLEIGSSTFDYVNGAVSLEGATVSSSLSIYAIGDVDVSTLYCSSDTDIDIDCRGRANISIDDTTVCNSIIIEGLGGSKLELSYSQHKGHILKDIVLSQIDFSLGSLTESDISAFVDSDDLCLSNTLSDCSDSSKFIRFDGSSQKTLYLLD</sequence>
<keyword evidence="3" id="KW-1185">Reference proteome</keyword>
<evidence type="ECO:0000313" key="2">
    <source>
        <dbReference type="EMBL" id="GKT27137.1"/>
    </source>
</evidence>
<evidence type="ECO:0008006" key="4">
    <source>
        <dbReference type="Google" id="ProtNLM"/>
    </source>
</evidence>
<organism evidence="2 3">
    <name type="scientific">Aduncisulcus paluster</name>
    <dbReference type="NCBI Taxonomy" id="2918883"/>
    <lineage>
        <taxon>Eukaryota</taxon>
        <taxon>Metamonada</taxon>
        <taxon>Carpediemonas-like organisms</taxon>
        <taxon>Aduncisulcus</taxon>
    </lineage>
</organism>
<keyword evidence="1" id="KW-1133">Transmembrane helix</keyword>
<name>A0ABQ5K3L6_9EUKA</name>
<protein>
    <recommendedName>
        <fullName evidence="4">Adhesin domain-containing protein</fullName>
    </recommendedName>
</protein>
<proteinExistence type="predicted"/>
<evidence type="ECO:0000256" key="1">
    <source>
        <dbReference type="SAM" id="Phobius"/>
    </source>
</evidence>
<evidence type="ECO:0000313" key="3">
    <source>
        <dbReference type="Proteomes" id="UP001057375"/>
    </source>
</evidence>
<dbReference type="EMBL" id="BQXS01012706">
    <property type="protein sequence ID" value="GKT27137.1"/>
    <property type="molecule type" value="Genomic_DNA"/>
</dbReference>